<evidence type="ECO:0008006" key="4">
    <source>
        <dbReference type="Google" id="ProtNLM"/>
    </source>
</evidence>
<accession>A0ABQ1FKI9</accession>
<comment type="caution">
    <text evidence="2">The sequence shown here is derived from an EMBL/GenBank/DDBJ whole genome shotgun (WGS) entry which is preliminary data.</text>
</comment>
<evidence type="ECO:0000313" key="3">
    <source>
        <dbReference type="Proteomes" id="UP000615455"/>
    </source>
</evidence>
<organism evidence="2 3">
    <name type="scientific">Paenibacillus marchantiophytorum</name>
    <dbReference type="NCBI Taxonomy" id="1619310"/>
    <lineage>
        <taxon>Bacteria</taxon>
        <taxon>Bacillati</taxon>
        <taxon>Bacillota</taxon>
        <taxon>Bacilli</taxon>
        <taxon>Bacillales</taxon>
        <taxon>Paenibacillaceae</taxon>
        <taxon>Paenibacillus</taxon>
    </lineage>
</organism>
<sequence>MLAIGIAILIFIIWNLTWLVFVNFKYKPYTETVPKDKYGTYHIVGSEGYNFNVKKPDYLSLTGNLGSVAPDDICSLIIWLKVFGGYKYGLRIQDNSGGYDIMVDSNGNPIRLDSQSNEEFEKTVEIIRKNKVSIQKIFDKVNSQWDLS</sequence>
<keyword evidence="3" id="KW-1185">Reference proteome</keyword>
<reference evidence="3" key="1">
    <citation type="journal article" date="2019" name="Int. J. Syst. Evol. Microbiol.">
        <title>The Global Catalogue of Microorganisms (GCM) 10K type strain sequencing project: providing services to taxonomists for standard genome sequencing and annotation.</title>
        <authorList>
            <consortium name="The Broad Institute Genomics Platform"/>
            <consortium name="The Broad Institute Genome Sequencing Center for Infectious Disease"/>
            <person name="Wu L."/>
            <person name="Ma J."/>
        </authorList>
    </citation>
    <scope>NUCLEOTIDE SEQUENCE [LARGE SCALE GENOMIC DNA]</scope>
    <source>
        <strain evidence="3">CGMCC 1.15043</strain>
    </source>
</reference>
<evidence type="ECO:0000313" key="2">
    <source>
        <dbReference type="EMBL" id="GGA18394.1"/>
    </source>
</evidence>
<gene>
    <name evidence="2" type="ORF">GCM10008018_72870</name>
</gene>
<protein>
    <recommendedName>
        <fullName evidence="4">DUF4825 domain-containing protein</fullName>
    </recommendedName>
</protein>
<proteinExistence type="predicted"/>
<feature type="transmembrane region" description="Helical" evidence="1">
    <location>
        <begin position="6"/>
        <end position="24"/>
    </location>
</feature>
<evidence type="ECO:0000256" key="1">
    <source>
        <dbReference type="SAM" id="Phobius"/>
    </source>
</evidence>
<dbReference type="Proteomes" id="UP000615455">
    <property type="component" value="Unassembled WGS sequence"/>
</dbReference>
<keyword evidence="1" id="KW-0812">Transmembrane</keyword>
<name>A0ABQ1FKI9_9BACL</name>
<keyword evidence="1" id="KW-0472">Membrane</keyword>
<keyword evidence="1" id="KW-1133">Transmembrane helix</keyword>
<dbReference type="EMBL" id="BMHE01000115">
    <property type="protein sequence ID" value="GGA18394.1"/>
    <property type="molecule type" value="Genomic_DNA"/>
</dbReference>